<evidence type="ECO:0000313" key="2">
    <source>
        <dbReference type="EMBL" id="BEQ16118.1"/>
    </source>
</evidence>
<name>A0AAU9EG84_9BACT</name>
<reference evidence="3" key="1">
    <citation type="journal article" date="2023" name="Arch. Microbiol.">
        <title>Desulfoferula mesophilus gen. nov. sp. nov., a mesophilic sulfate-reducing bacterium isolated from a brackish lake sediment.</title>
        <authorList>
            <person name="Watanabe T."/>
            <person name="Yabe T."/>
            <person name="Tsuji J.M."/>
            <person name="Fukui M."/>
        </authorList>
    </citation>
    <scope>NUCLEOTIDE SEQUENCE [LARGE SCALE GENOMIC DNA]</scope>
    <source>
        <strain evidence="3">12FAK</strain>
    </source>
</reference>
<protein>
    <submittedName>
        <fullName evidence="2">DUF1992 domain-containing protein</fullName>
    </submittedName>
</protein>
<gene>
    <name evidence="2" type="ORF">FAK_31840</name>
</gene>
<accession>A0AAU9EG84</accession>
<proteinExistence type="predicted"/>
<dbReference type="EMBL" id="AP028679">
    <property type="protein sequence ID" value="BEQ16118.1"/>
    <property type="molecule type" value="Genomic_DNA"/>
</dbReference>
<keyword evidence="3" id="KW-1185">Reference proteome</keyword>
<feature type="domain" description="DnaJ homologue subfamily C member 28 conserved" evidence="1">
    <location>
        <begin position="9"/>
        <end position="76"/>
    </location>
</feature>
<dbReference type="Proteomes" id="UP001366166">
    <property type="component" value="Chromosome"/>
</dbReference>
<dbReference type="InterPro" id="IPR052573">
    <property type="entry name" value="DnaJ_C_subfamily_28"/>
</dbReference>
<evidence type="ECO:0000313" key="3">
    <source>
        <dbReference type="Proteomes" id="UP001366166"/>
    </source>
</evidence>
<dbReference type="InterPro" id="IPR018961">
    <property type="entry name" value="DnaJ_homolog_subfam-C_membr-28"/>
</dbReference>
<dbReference type="AlphaFoldDB" id="A0AAU9EG84"/>
<dbReference type="RefSeq" id="WP_338601494.1">
    <property type="nucleotide sequence ID" value="NZ_AP028679.1"/>
</dbReference>
<dbReference type="Pfam" id="PF09350">
    <property type="entry name" value="DJC28_CD"/>
    <property type="match status" value="1"/>
</dbReference>
<dbReference type="KEGG" id="dmp:FAK_31840"/>
<sequence length="133" mass="15224">MALDIFGKLAEERIQKAAERGDFDDLPGRGRPLQLEDDSHVPEELRLAYKILKNAGYTPPELEAQKELMQVEDLLANAPDEKTRYQALKRLNYLTMKISHLRPSSGIFSDNDYSDRVVQRLSHPRKASDSDKK</sequence>
<evidence type="ECO:0000259" key="1">
    <source>
        <dbReference type="Pfam" id="PF09350"/>
    </source>
</evidence>
<dbReference type="PANTHER" id="PTHR39158">
    <property type="entry name" value="OS08G0560600 PROTEIN"/>
    <property type="match status" value="1"/>
</dbReference>
<dbReference type="PANTHER" id="PTHR39158:SF1">
    <property type="entry name" value="DNAJ HOMOLOG SUBFAMILY C MEMBER 28"/>
    <property type="match status" value="1"/>
</dbReference>
<organism evidence="2 3">
    <name type="scientific">Desulfoferula mesophila</name>
    <dbReference type="NCBI Taxonomy" id="3058419"/>
    <lineage>
        <taxon>Bacteria</taxon>
        <taxon>Pseudomonadati</taxon>
        <taxon>Thermodesulfobacteriota</taxon>
        <taxon>Desulfarculia</taxon>
        <taxon>Desulfarculales</taxon>
        <taxon>Desulfarculaceae</taxon>
        <taxon>Desulfoferula</taxon>
    </lineage>
</organism>